<accession>A0A2K9LP09</accession>
<dbReference type="InterPro" id="IPR045335">
    <property type="entry name" value="FtsQ_C_sf"/>
</dbReference>
<dbReference type="PANTHER" id="PTHR35851">
    <property type="entry name" value="CELL DIVISION PROTEIN FTSQ"/>
    <property type="match status" value="1"/>
</dbReference>
<evidence type="ECO:0000256" key="3">
    <source>
        <dbReference type="ARBA" id="ARBA00022519"/>
    </source>
</evidence>
<proteinExistence type="inferred from homology"/>
<dbReference type="PROSITE" id="PS51779">
    <property type="entry name" value="POTRA"/>
    <property type="match status" value="1"/>
</dbReference>
<dbReference type="Pfam" id="PF03799">
    <property type="entry name" value="FtsQ_DivIB_C"/>
    <property type="match status" value="1"/>
</dbReference>
<dbReference type="AlphaFoldDB" id="A0A2K9LP09"/>
<dbReference type="InterPro" id="IPR013685">
    <property type="entry name" value="POTRA_FtsQ_type"/>
</dbReference>
<comment type="function">
    <text evidence="9">Essential cell division protein. May link together the upstream cell division proteins, which are predominantly cytoplasmic, with the downstream cell division proteins, which are predominantly periplasmic. May control correct divisome assembly.</text>
</comment>
<protein>
    <recommendedName>
        <fullName evidence="9">Cell division protein FtsQ</fullName>
    </recommendedName>
</protein>
<dbReference type="Pfam" id="PF08478">
    <property type="entry name" value="POTRA_1"/>
    <property type="match status" value="1"/>
</dbReference>
<comment type="subunit">
    <text evidence="9">Part of a complex composed of FtsB, FtsL and FtsQ.</text>
</comment>
<organism evidence="11 12">
    <name type="scientific">Ketobacter alkanivorans</name>
    <dbReference type="NCBI Taxonomy" id="1917421"/>
    <lineage>
        <taxon>Bacteria</taxon>
        <taxon>Pseudomonadati</taxon>
        <taxon>Pseudomonadota</taxon>
        <taxon>Gammaproteobacteria</taxon>
        <taxon>Pseudomonadales</taxon>
        <taxon>Ketobacteraceae</taxon>
        <taxon>Ketobacter</taxon>
    </lineage>
</organism>
<dbReference type="Gene3D" id="3.10.20.310">
    <property type="entry name" value="membrane protein fhac"/>
    <property type="match status" value="1"/>
</dbReference>
<gene>
    <name evidence="9" type="primary">ftsQ</name>
    <name evidence="11" type="ORF">Kalk_17435</name>
</gene>
<keyword evidence="2 9" id="KW-1003">Cell membrane</keyword>
<keyword evidence="12" id="KW-1185">Reference proteome</keyword>
<evidence type="ECO:0000256" key="5">
    <source>
        <dbReference type="ARBA" id="ARBA00022692"/>
    </source>
</evidence>
<keyword evidence="8 9" id="KW-0131">Cell cycle</keyword>
<comment type="similarity">
    <text evidence="9">Belongs to the FtsQ/DivIB family. FtsQ subfamily.</text>
</comment>
<name>A0A2K9LP09_9GAMM</name>
<dbReference type="InterPro" id="IPR005548">
    <property type="entry name" value="Cell_div_FtsQ/DivIB_C"/>
</dbReference>
<evidence type="ECO:0000313" key="12">
    <source>
        <dbReference type="Proteomes" id="UP000235116"/>
    </source>
</evidence>
<keyword evidence="6 9" id="KW-1133">Transmembrane helix</keyword>
<dbReference type="HAMAP" id="MF_00911">
    <property type="entry name" value="FtsQ_subfam"/>
    <property type="match status" value="1"/>
</dbReference>
<evidence type="ECO:0000313" key="11">
    <source>
        <dbReference type="EMBL" id="AUM14096.1"/>
    </source>
</evidence>
<dbReference type="Proteomes" id="UP000235116">
    <property type="component" value="Chromosome"/>
</dbReference>
<dbReference type="Gene3D" id="3.40.50.11690">
    <property type="entry name" value="Cell division protein FtsQ/DivIB"/>
    <property type="match status" value="1"/>
</dbReference>
<evidence type="ECO:0000256" key="4">
    <source>
        <dbReference type="ARBA" id="ARBA00022618"/>
    </source>
</evidence>
<evidence type="ECO:0000256" key="8">
    <source>
        <dbReference type="ARBA" id="ARBA00023306"/>
    </source>
</evidence>
<keyword evidence="3 9" id="KW-0997">Cell inner membrane</keyword>
<keyword evidence="7 9" id="KW-0472">Membrane</keyword>
<sequence>MTKDMPKAKKQTSTRKRSDSKSDGEVVRLVSWVLGLVFLCGSILAGRNALHGWFAQYPIQKISVLGELKNVDQSVLEQALSPYIADDFFTVDLEKLKETAESLTWIDYADARKEWPNTVIVYLQERIPVANWGKSEFLSVKGEIFSAEHVQPDVNLPTFIGKPDQATVIAERYSKMQSILREIGLSVSALELEDRISWKAQLDNGLTLVVDEKDSVEKLKRFTKLYGLFTEQQKLKLFRVDLRYENGLAIKWKKDDGDTDAA</sequence>
<dbReference type="InterPro" id="IPR026579">
    <property type="entry name" value="FtsQ"/>
</dbReference>
<feature type="domain" description="POTRA" evidence="10">
    <location>
        <begin position="57"/>
        <end position="126"/>
    </location>
</feature>
<evidence type="ECO:0000256" key="7">
    <source>
        <dbReference type="ARBA" id="ARBA00023136"/>
    </source>
</evidence>
<evidence type="ECO:0000256" key="9">
    <source>
        <dbReference type="HAMAP-Rule" id="MF_00911"/>
    </source>
</evidence>
<dbReference type="GO" id="GO:0005886">
    <property type="term" value="C:plasma membrane"/>
    <property type="evidence" value="ECO:0007669"/>
    <property type="project" value="UniProtKB-SubCell"/>
</dbReference>
<dbReference type="GO" id="GO:0043093">
    <property type="term" value="P:FtsZ-dependent cytokinesis"/>
    <property type="evidence" value="ECO:0007669"/>
    <property type="project" value="UniProtKB-UniRule"/>
</dbReference>
<comment type="subcellular location">
    <subcellularLocation>
        <location evidence="9">Cell inner membrane</location>
        <topology evidence="9">Single-pass type II membrane protein</topology>
    </subcellularLocation>
    <subcellularLocation>
        <location evidence="1">Membrane</location>
    </subcellularLocation>
    <text evidence="9">Localizes to the division septum.</text>
</comment>
<dbReference type="RefSeq" id="WP_101895471.1">
    <property type="nucleotide sequence ID" value="NZ_CP022684.1"/>
</dbReference>
<dbReference type="OrthoDB" id="9790370at2"/>
<dbReference type="GO" id="GO:0032153">
    <property type="term" value="C:cell division site"/>
    <property type="evidence" value="ECO:0007669"/>
    <property type="project" value="UniProtKB-UniRule"/>
</dbReference>
<evidence type="ECO:0000256" key="6">
    <source>
        <dbReference type="ARBA" id="ARBA00022989"/>
    </source>
</evidence>
<keyword evidence="5 9" id="KW-0812">Transmembrane</keyword>
<keyword evidence="4 9" id="KW-0132">Cell division</keyword>
<evidence type="ECO:0000256" key="1">
    <source>
        <dbReference type="ARBA" id="ARBA00004370"/>
    </source>
</evidence>
<evidence type="ECO:0000256" key="2">
    <source>
        <dbReference type="ARBA" id="ARBA00022475"/>
    </source>
</evidence>
<dbReference type="EMBL" id="CP022684">
    <property type="protein sequence ID" value="AUM14096.1"/>
    <property type="molecule type" value="Genomic_DNA"/>
</dbReference>
<dbReference type="KEGG" id="kak:Kalk_17435"/>
<dbReference type="InterPro" id="IPR034746">
    <property type="entry name" value="POTRA"/>
</dbReference>
<reference evidence="12" key="1">
    <citation type="submission" date="2017-08" db="EMBL/GenBank/DDBJ databases">
        <title>Direct submision.</title>
        <authorList>
            <person name="Kim S.-J."/>
            <person name="Rhee S.-K."/>
        </authorList>
    </citation>
    <scope>NUCLEOTIDE SEQUENCE [LARGE SCALE GENOMIC DNA]</scope>
    <source>
        <strain evidence="12">GI5</strain>
    </source>
</reference>
<evidence type="ECO:0000259" key="10">
    <source>
        <dbReference type="PROSITE" id="PS51779"/>
    </source>
</evidence>
<dbReference type="GO" id="GO:0090529">
    <property type="term" value="P:cell septum assembly"/>
    <property type="evidence" value="ECO:0007669"/>
    <property type="project" value="InterPro"/>
</dbReference>
<dbReference type="PANTHER" id="PTHR35851:SF1">
    <property type="entry name" value="CELL DIVISION PROTEIN FTSQ"/>
    <property type="match status" value="1"/>
</dbReference>